<evidence type="ECO:0000313" key="4">
    <source>
        <dbReference type="EMBL" id="CAG5990997.1"/>
    </source>
</evidence>
<comment type="caution">
    <text evidence="4">The sequence shown here is derived from an EMBL/GenBank/DDBJ whole genome shotgun (WGS) entry which is preliminary data.</text>
</comment>
<dbReference type="PANTHER" id="PTHR14663:SF2">
    <property type="entry name" value="METHYLTRANSFERASE NSUN7-RELATED"/>
    <property type="match status" value="1"/>
</dbReference>
<feature type="region of interest" description="Disordered" evidence="2">
    <location>
        <begin position="666"/>
        <end position="733"/>
    </location>
</feature>
<feature type="region of interest" description="Disordered" evidence="2">
    <location>
        <begin position="748"/>
        <end position="768"/>
    </location>
</feature>
<keyword evidence="1" id="KW-0694">RNA-binding</keyword>
<dbReference type="PANTHER" id="PTHR14663">
    <property type="entry name" value="METHYLTRANSFERASE NSUN7-RELATED"/>
    <property type="match status" value="1"/>
</dbReference>
<gene>
    <name evidence="4" type="ORF">MMEN_LOCUS17457</name>
</gene>
<protein>
    <submittedName>
        <fullName evidence="4">(Atlantic silverside) hypothetical protein</fullName>
    </submittedName>
</protein>
<evidence type="ECO:0000256" key="1">
    <source>
        <dbReference type="PROSITE-ProRule" id="PRU01023"/>
    </source>
</evidence>
<dbReference type="InterPro" id="IPR001678">
    <property type="entry name" value="MeTrfase_RsmB-F_NOP2_dom"/>
</dbReference>
<dbReference type="GO" id="GO:0008168">
    <property type="term" value="F:methyltransferase activity"/>
    <property type="evidence" value="ECO:0007669"/>
    <property type="project" value="UniProtKB-KW"/>
</dbReference>
<dbReference type="PROSITE" id="PS51686">
    <property type="entry name" value="SAM_MT_RSMB_NOP"/>
    <property type="match status" value="1"/>
</dbReference>
<feature type="compositionally biased region" description="Polar residues" evidence="2">
    <location>
        <begin position="754"/>
        <end position="768"/>
    </location>
</feature>
<keyword evidence="1" id="KW-0949">S-adenosyl-L-methionine</keyword>
<accession>A0A8S4BTQ1</accession>
<evidence type="ECO:0000313" key="5">
    <source>
        <dbReference type="Proteomes" id="UP000677803"/>
    </source>
</evidence>
<comment type="caution">
    <text evidence="1">Lacks conserved residue(s) required for the propagation of feature annotation.</text>
</comment>
<dbReference type="InterPro" id="IPR029063">
    <property type="entry name" value="SAM-dependent_MTases_sf"/>
</dbReference>
<dbReference type="GO" id="GO:0003723">
    <property type="term" value="F:RNA binding"/>
    <property type="evidence" value="ECO:0007669"/>
    <property type="project" value="UniProtKB-UniRule"/>
</dbReference>
<dbReference type="AlphaFoldDB" id="A0A8S4BTQ1"/>
<reference evidence="4" key="1">
    <citation type="submission" date="2021-05" db="EMBL/GenBank/DDBJ databases">
        <authorList>
            <person name="Tigano A."/>
        </authorList>
    </citation>
    <scope>NUCLEOTIDE SEQUENCE</scope>
</reference>
<dbReference type="OrthoDB" id="6817893at2759"/>
<feature type="compositionally biased region" description="Polar residues" evidence="2">
    <location>
        <begin position="681"/>
        <end position="721"/>
    </location>
</feature>
<dbReference type="GO" id="GO:0032259">
    <property type="term" value="P:methylation"/>
    <property type="evidence" value="ECO:0007669"/>
    <property type="project" value="UniProtKB-KW"/>
</dbReference>
<dbReference type="Gene3D" id="3.30.70.1170">
    <property type="entry name" value="Sun protein, domain 3"/>
    <property type="match status" value="1"/>
</dbReference>
<keyword evidence="1" id="KW-0808">Transferase</keyword>
<dbReference type="InterPro" id="IPR049561">
    <property type="entry name" value="NSUN5_7_fdxn-like"/>
</dbReference>
<evidence type="ECO:0000259" key="3">
    <source>
        <dbReference type="PROSITE" id="PS51686"/>
    </source>
</evidence>
<feature type="compositionally biased region" description="Basic and acidic residues" evidence="2">
    <location>
        <begin position="14"/>
        <end position="24"/>
    </location>
</feature>
<comment type="similarity">
    <text evidence="1">Belongs to the class I-like SAM-binding methyltransferase superfamily. RsmB/NOP family.</text>
</comment>
<organism evidence="4 5">
    <name type="scientific">Menidia menidia</name>
    <name type="common">Atlantic silverside</name>
    <dbReference type="NCBI Taxonomy" id="238744"/>
    <lineage>
        <taxon>Eukaryota</taxon>
        <taxon>Metazoa</taxon>
        <taxon>Chordata</taxon>
        <taxon>Craniata</taxon>
        <taxon>Vertebrata</taxon>
        <taxon>Euteleostomi</taxon>
        <taxon>Actinopterygii</taxon>
        <taxon>Neopterygii</taxon>
        <taxon>Teleostei</taxon>
        <taxon>Neoteleostei</taxon>
        <taxon>Acanthomorphata</taxon>
        <taxon>Ovalentaria</taxon>
        <taxon>Atherinomorphae</taxon>
        <taxon>Atheriniformes</taxon>
        <taxon>Atherinopsidae</taxon>
        <taxon>Menidiinae</taxon>
        <taxon>Menidia</taxon>
    </lineage>
</organism>
<proteinExistence type="inferred from homology"/>
<feature type="region of interest" description="Disordered" evidence="2">
    <location>
        <begin position="1"/>
        <end position="82"/>
    </location>
</feature>
<dbReference type="InterPro" id="IPR042620">
    <property type="entry name" value="NSUN7"/>
</dbReference>
<name>A0A8S4BTQ1_9TELE</name>
<sequence length="768" mass="85221">MVMEARKSGGLHGVDGHLASERNHISLKMGKSKKSGGRLSSTCRTKKAGDQAASSEDQSLHEDLADGDTEASPPELKTSGKRQLGFPDRVYLLASVVFQNHHVEKPASQRVIHYGTHRGLAVPELKDKKLRHTAYELAFNTLKYQEVLEDIMIDSCFYRAHPIPQDQMSLVAVLLFDFQDRKFLLRQRHKEEEIIQEVRDMENFLLRSKIKLAASLARYRIKNDFLTIEAFLPESVKKKQERSASLPLYAWVNTLKNSLDEVHSVLRNEGFSQVKSIEQLEDQTFCQDPHCVDTLVFPAQMKALLCSTKLLSDHKLIIQDKSCSLGPNAACSLLTEEGDVLMVGSFSGLTVSHMASLIAEKYKTNNKNQPSVYVCVGDYTDAQREELQRTVATLGCKNVKQIQEVFQTLDSGDKRLQKVRVILLIPRCSVSAVSDPVEFILQENGDTGLLQDLSRGSTAQSKLESLVIQQKKDIDHALKFPMVLAVVYSTCSSYPEENADVVNRALQHAKACSDIEGKPKLGNFRPTPFPFTCSDHGEAAEEMEHFLDLEASEHCNGCFLAVLDREPGPVIQEAPVDVIARANAKGILDRIGLNHHTRKEPHGHNNRMKKAARAHSSQPLLCVSMQSKNQQIRGSGSATLCGNTDFKDFKQSSQGKPRALRLQAFRSPASSSPSYSKEECTTSSSAFRTENSTPTTGITPVFNTTASTAATLHPTRPSSSPEAPIVRPRRPQPEKLKPVVLVLPSVHFPASFPPQRSRTGFSPSLSYR</sequence>
<dbReference type="EMBL" id="CAJRST010036666">
    <property type="protein sequence ID" value="CAG5990997.1"/>
    <property type="molecule type" value="Genomic_DNA"/>
</dbReference>
<dbReference type="Pfam" id="PF21148">
    <property type="entry name" value="NSUN5_fdxn-like"/>
    <property type="match status" value="1"/>
</dbReference>
<feature type="active site" description="Nucleophile" evidence="1">
    <location>
        <position position="491"/>
    </location>
</feature>
<dbReference type="SUPFAM" id="SSF53335">
    <property type="entry name" value="S-adenosyl-L-methionine-dependent methyltransferases"/>
    <property type="match status" value="1"/>
</dbReference>
<feature type="domain" description="SAM-dependent MTase RsmB/NOP-type" evidence="3">
    <location>
        <begin position="238"/>
        <end position="566"/>
    </location>
</feature>
<feature type="binding site" evidence="1">
    <location>
        <position position="378"/>
    </location>
    <ligand>
        <name>S-adenosyl-L-methionine</name>
        <dbReference type="ChEBI" id="CHEBI:59789"/>
    </ligand>
</feature>
<keyword evidence="1" id="KW-0489">Methyltransferase</keyword>
<dbReference type="Gene3D" id="3.40.50.150">
    <property type="entry name" value="Vaccinia Virus protein VP39"/>
    <property type="match status" value="1"/>
</dbReference>
<evidence type="ECO:0000256" key="2">
    <source>
        <dbReference type="SAM" id="MobiDB-lite"/>
    </source>
</evidence>
<dbReference type="Proteomes" id="UP000677803">
    <property type="component" value="Unassembled WGS sequence"/>
</dbReference>
<keyword evidence="5" id="KW-1185">Reference proteome</keyword>